<sequence>MFRTPLLSLLTTLLVGQTPAVAPAHGKAPAAPAKATKAADPAKATKEDAVIAKLGKSVIRQSDFDTFVRVVFNEQQRQQINATPGVLDRVKTSYLDSLVMAAKARKDGLNKGADVKKQVELAEIRVLATALAEQSKDELKKRAEVNDEELKTFYDKNHEQFQSKPSFNARHILIAVKGSQPGSDKGLSDEEAKAKAEKVQAELAAGKPWQDLAKQYSDDPGSKDKGGLYENVPYGRFVPAFDEAVRKQELGKPGAPVKSTFGYHVIQVEKRIDAELQPFDKVKEQIRQRLTATKMEDARKAFMDECRKAVGFVEVPAAPKDGPKPAPAPKAER</sequence>
<feature type="signal peptide" evidence="2">
    <location>
        <begin position="1"/>
        <end position="22"/>
    </location>
</feature>
<dbReference type="SUPFAM" id="SSF54534">
    <property type="entry name" value="FKBP-like"/>
    <property type="match status" value="1"/>
</dbReference>
<dbReference type="InterPro" id="IPR046357">
    <property type="entry name" value="PPIase_dom_sf"/>
</dbReference>
<dbReference type="InterPro" id="IPR027304">
    <property type="entry name" value="Trigger_fact/SurA_dom_sf"/>
</dbReference>
<reference evidence="4 5" key="1">
    <citation type="journal article" date="2023" name="Antonie Van Leeuwenhoek">
        <title>Mesoterricola silvestris gen. nov., sp. nov., Mesoterricola sediminis sp. nov., Geothrix oryzae sp. nov., Geothrix edaphica sp. nov., Geothrix rubra sp. nov., and Geothrix limicola sp. nov., six novel members of Acidobacteriota isolated from soils.</title>
        <authorList>
            <person name="Itoh H."/>
            <person name="Sugisawa Y."/>
            <person name="Mise K."/>
            <person name="Xu Z."/>
            <person name="Kuniyasu M."/>
            <person name="Ushijima N."/>
            <person name="Kawano K."/>
            <person name="Kobayashi E."/>
            <person name="Shiratori Y."/>
            <person name="Masuda Y."/>
            <person name="Senoo K."/>
        </authorList>
    </citation>
    <scope>NUCLEOTIDE SEQUENCE [LARGE SCALE GENOMIC DNA]</scope>
    <source>
        <strain evidence="4 5">Red804</strain>
    </source>
</reference>
<evidence type="ECO:0000256" key="2">
    <source>
        <dbReference type="SAM" id="SignalP"/>
    </source>
</evidence>
<dbReference type="InterPro" id="IPR000297">
    <property type="entry name" value="PPIase_PpiC"/>
</dbReference>
<dbReference type="PROSITE" id="PS50198">
    <property type="entry name" value="PPIC_PPIASE_2"/>
    <property type="match status" value="1"/>
</dbReference>
<dbReference type="Pfam" id="PF13616">
    <property type="entry name" value="Rotamase_3"/>
    <property type="match status" value="1"/>
</dbReference>
<keyword evidence="2" id="KW-0732">Signal</keyword>
<dbReference type="PANTHER" id="PTHR47245">
    <property type="entry name" value="PEPTIDYLPROLYL ISOMERASE"/>
    <property type="match status" value="1"/>
</dbReference>
<evidence type="ECO:0000313" key="4">
    <source>
        <dbReference type="EMBL" id="GLH74578.1"/>
    </source>
</evidence>
<dbReference type="GO" id="GO:0016853">
    <property type="term" value="F:isomerase activity"/>
    <property type="evidence" value="ECO:0007669"/>
    <property type="project" value="UniProtKB-KW"/>
</dbReference>
<proteinExistence type="predicted"/>
<evidence type="ECO:0000313" key="5">
    <source>
        <dbReference type="Proteomes" id="UP001165069"/>
    </source>
</evidence>
<dbReference type="EMBL" id="BSDE01000007">
    <property type="protein sequence ID" value="GLH74578.1"/>
    <property type="molecule type" value="Genomic_DNA"/>
</dbReference>
<accession>A0ABQ5QJT4</accession>
<gene>
    <name evidence="4" type="ORF">GETHLI_30800</name>
</gene>
<name>A0ABQ5QJT4_9BACT</name>
<dbReference type="Gene3D" id="3.10.50.40">
    <property type="match status" value="1"/>
</dbReference>
<dbReference type="RefSeq" id="WP_285577018.1">
    <property type="nucleotide sequence ID" value="NZ_BSDE01000007.1"/>
</dbReference>
<protein>
    <submittedName>
        <fullName evidence="4">Peptidylprolyl isomerase</fullName>
    </submittedName>
</protein>
<dbReference type="SUPFAM" id="SSF109998">
    <property type="entry name" value="Triger factor/SurA peptide-binding domain-like"/>
    <property type="match status" value="1"/>
</dbReference>
<dbReference type="PANTHER" id="PTHR47245:SF2">
    <property type="entry name" value="PEPTIDYL-PROLYL CIS-TRANS ISOMERASE HP_0175-RELATED"/>
    <property type="match status" value="1"/>
</dbReference>
<keyword evidence="5" id="KW-1185">Reference proteome</keyword>
<feature type="chain" id="PRO_5045395221" evidence="2">
    <location>
        <begin position="23"/>
        <end position="333"/>
    </location>
</feature>
<organism evidence="4 5">
    <name type="scientific">Geothrix limicola</name>
    <dbReference type="NCBI Taxonomy" id="2927978"/>
    <lineage>
        <taxon>Bacteria</taxon>
        <taxon>Pseudomonadati</taxon>
        <taxon>Acidobacteriota</taxon>
        <taxon>Holophagae</taxon>
        <taxon>Holophagales</taxon>
        <taxon>Holophagaceae</taxon>
        <taxon>Geothrix</taxon>
    </lineage>
</organism>
<feature type="domain" description="PpiC" evidence="3">
    <location>
        <begin position="164"/>
        <end position="270"/>
    </location>
</feature>
<dbReference type="InterPro" id="IPR050245">
    <property type="entry name" value="PrsA_foldase"/>
</dbReference>
<comment type="caution">
    <text evidence="4">The sequence shown here is derived from an EMBL/GenBank/DDBJ whole genome shotgun (WGS) entry which is preliminary data.</text>
</comment>
<dbReference type="Proteomes" id="UP001165069">
    <property type="component" value="Unassembled WGS sequence"/>
</dbReference>
<evidence type="ECO:0000256" key="1">
    <source>
        <dbReference type="PROSITE-ProRule" id="PRU00278"/>
    </source>
</evidence>
<keyword evidence="1" id="KW-0697">Rotamase</keyword>
<evidence type="ECO:0000259" key="3">
    <source>
        <dbReference type="PROSITE" id="PS50198"/>
    </source>
</evidence>
<keyword evidence="1 4" id="KW-0413">Isomerase</keyword>